<dbReference type="EMBL" id="ML736160">
    <property type="protein sequence ID" value="KAE8382722.1"/>
    <property type="molecule type" value="Genomic_DNA"/>
</dbReference>
<dbReference type="OrthoDB" id="4501419at2759"/>
<protein>
    <submittedName>
        <fullName evidence="2">Uncharacterized protein</fullName>
    </submittedName>
</protein>
<feature type="compositionally biased region" description="Polar residues" evidence="1">
    <location>
        <begin position="14"/>
        <end position="23"/>
    </location>
</feature>
<evidence type="ECO:0000256" key="1">
    <source>
        <dbReference type="SAM" id="MobiDB-lite"/>
    </source>
</evidence>
<dbReference type="Proteomes" id="UP000326198">
    <property type="component" value="Unassembled WGS sequence"/>
</dbReference>
<accession>A0A5N7BLP9</accession>
<feature type="compositionally biased region" description="Basic and acidic residues" evidence="1">
    <location>
        <begin position="1"/>
        <end position="13"/>
    </location>
</feature>
<proteinExistence type="predicted"/>
<evidence type="ECO:0000313" key="3">
    <source>
        <dbReference type="Proteomes" id="UP000326198"/>
    </source>
</evidence>
<dbReference type="AlphaFoldDB" id="A0A5N7BLP9"/>
<sequence length="281" mass="31513">MTENLPPREREASFSHSSSTPSNKLPAAQPSHEFDTKMETLNQPVVEGDLILLYAIGETPYMLYVEFSPGDEDENPSTSSIIVREVGVHYLKKPGYCVLSGPLVYYHEESDDEISDIESVTELGSDDIPTHLLSTYMAEFPPGCGVQCCVNPHGRDVLWKYWGGSCPFCYGHGHYCPGCGTASLFPDLWGGCAVDQSCPVCLGFDFAMDDKTTLRTVEKYESDLRRGRFRSEGDREAIKEEILALVRQRYELINTRRLEMGLGYYDVEEIVDNWFEDGGNA</sequence>
<feature type="region of interest" description="Disordered" evidence="1">
    <location>
        <begin position="1"/>
        <end position="30"/>
    </location>
</feature>
<name>A0A5N7BLP9_9EURO</name>
<keyword evidence="3" id="KW-1185">Reference proteome</keyword>
<organism evidence="2 3">
    <name type="scientific">Aspergillus bertholletiae</name>
    <dbReference type="NCBI Taxonomy" id="1226010"/>
    <lineage>
        <taxon>Eukaryota</taxon>
        <taxon>Fungi</taxon>
        <taxon>Dikarya</taxon>
        <taxon>Ascomycota</taxon>
        <taxon>Pezizomycotina</taxon>
        <taxon>Eurotiomycetes</taxon>
        <taxon>Eurotiomycetidae</taxon>
        <taxon>Eurotiales</taxon>
        <taxon>Aspergillaceae</taxon>
        <taxon>Aspergillus</taxon>
        <taxon>Aspergillus subgen. Circumdati</taxon>
    </lineage>
</organism>
<reference evidence="2 3" key="1">
    <citation type="submission" date="2019-04" db="EMBL/GenBank/DDBJ databases">
        <title>Friends and foes A comparative genomics studyof 23 Aspergillus species from section Flavi.</title>
        <authorList>
            <consortium name="DOE Joint Genome Institute"/>
            <person name="Kjaerbolling I."/>
            <person name="Vesth T."/>
            <person name="Frisvad J.C."/>
            <person name="Nybo J.L."/>
            <person name="Theobald S."/>
            <person name="Kildgaard S."/>
            <person name="Isbrandt T."/>
            <person name="Kuo A."/>
            <person name="Sato A."/>
            <person name="Lyhne E.K."/>
            <person name="Kogle M.E."/>
            <person name="Wiebenga A."/>
            <person name="Kun R.S."/>
            <person name="Lubbers R.J."/>
            <person name="Makela M.R."/>
            <person name="Barry K."/>
            <person name="Chovatia M."/>
            <person name="Clum A."/>
            <person name="Daum C."/>
            <person name="Haridas S."/>
            <person name="He G."/>
            <person name="LaButti K."/>
            <person name="Lipzen A."/>
            <person name="Mondo S."/>
            <person name="Riley R."/>
            <person name="Salamov A."/>
            <person name="Simmons B.A."/>
            <person name="Magnuson J.K."/>
            <person name="Henrissat B."/>
            <person name="Mortensen U.H."/>
            <person name="Larsen T.O."/>
            <person name="Devries R.P."/>
            <person name="Grigoriev I.V."/>
            <person name="Machida M."/>
            <person name="Baker S.E."/>
            <person name="Andersen M.R."/>
        </authorList>
    </citation>
    <scope>NUCLEOTIDE SEQUENCE [LARGE SCALE GENOMIC DNA]</scope>
    <source>
        <strain evidence="2 3">IBT 29228</strain>
    </source>
</reference>
<evidence type="ECO:0000313" key="2">
    <source>
        <dbReference type="EMBL" id="KAE8382722.1"/>
    </source>
</evidence>
<gene>
    <name evidence="2" type="ORF">BDV26DRAFT_288281</name>
</gene>